<feature type="transmembrane region" description="Helical" evidence="2">
    <location>
        <begin position="420"/>
        <end position="440"/>
    </location>
</feature>
<evidence type="ECO:0000256" key="2">
    <source>
        <dbReference type="SAM" id="Phobius"/>
    </source>
</evidence>
<feature type="signal peptide" evidence="3">
    <location>
        <begin position="1"/>
        <end position="27"/>
    </location>
</feature>
<dbReference type="PANTHER" id="PTHR28624:SF1">
    <property type="entry name" value="MITOCHONDRIAL POTASSIUM CHANNEL"/>
    <property type="match status" value="1"/>
</dbReference>
<feature type="coiled-coil region" evidence="1">
    <location>
        <begin position="334"/>
        <end position="361"/>
    </location>
</feature>
<keyword evidence="2" id="KW-0472">Membrane</keyword>
<feature type="chain" id="PRO_5041298774" evidence="3">
    <location>
        <begin position="28"/>
        <end position="628"/>
    </location>
</feature>
<comment type="caution">
    <text evidence="5">The sequence shown here is derived from an EMBL/GenBank/DDBJ whole genome shotgun (WGS) entry which is preliminary data.</text>
</comment>
<feature type="transmembrane region" description="Helical" evidence="2">
    <location>
        <begin position="604"/>
        <end position="625"/>
    </location>
</feature>
<name>A0AA41MSG1_SCICA</name>
<keyword evidence="1" id="KW-0175">Coiled coil</keyword>
<keyword evidence="3" id="KW-0732">Signal</keyword>
<evidence type="ECO:0000259" key="4">
    <source>
        <dbReference type="Pfam" id="PF13908"/>
    </source>
</evidence>
<dbReference type="InterPro" id="IPR037660">
    <property type="entry name" value="CCDC51"/>
</dbReference>
<feature type="transmembrane region" description="Helical" evidence="2">
    <location>
        <begin position="110"/>
        <end position="136"/>
    </location>
</feature>
<evidence type="ECO:0000313" key="6">
    <source>
        <dbReference type="Proteomes" id="UP001166674"/>
    </source>
</evidence>
<gene>
    <name evidence="5" type="ORF">SUZIE_142400</name>
</gene>
<accession>A0AA41MSG1</accession>
<protein>
    <submittedName>
        <fullName evidence="5">Coiled-coil domain-containing protein 51</fullName>
    </submittedName>
</protein>
<evidence type="ECO:0000256" key="3">
    <source>
        <dbReference type="SAM" id="SignalP"/>
    </source>
</evidence>
<dbReference type="Pfam" id="PF13908">
    <property type="entry name" value="Shisa_N"/>
    <property type="match status" value="1"/>
</dbReference>
<dbReference type="InterPro" id="IPR053891">
    <property type="entry name" value="Shisa_N"/>
</dbReference>
<dbReference type="AlphaFoldDB" id="A0AA41MSG1"/>
<keyword evidence="2" id="KW-1133">Transmembrane helix</keyword>
<reference evidence="5" key="1">
    <citation type="submission" date="2020-03" db="EMBL/GenBank/DDBJ databases">
        <title>Studies in the Genomics of Life Span.</title>
        <authorList>
            <person name="Glass D."/>
        </authorList>
    </citation>
    <scope>NUCLEOTIDE SEQUENCE</scope>
    <source>
        <strain evidence="5">SUZIE</strain>
        <tissue evidence="5">Muscle</tissue>
    </source>
</reference>
<dbReference type="EMBL" id="JAATJV010295600">
    <property type="protein sequence ID" value="MBZ3877330.1"/>
    <property type="molecule type" value="Genomic_DNA"/>
</dbReference>
<sequence length="628" mass="69553">MAPRVPARTTLLLLLLLLLPPPPGAHGEVCMTAPGDNLFPESCPDFCCGSCFDQYCCSDVLKKFKWNEEMCAVPETSVPIYTEPLEQLGSALRFRSGFDSDPMSGFGATVAIGLTIFVLSVVTIIICFTCSCCCLYKMCRRPRPVVTTTTTATTVVHAPYPQPPSMPPSYPGPTYQGYHPMPPQPGMPAAPYPTQYPPPYPAQPMGPPAYHETLADHLMMGCSPVFAMQHIMDVPHILVRRGLLGRDLFVTRTLCSPGPSQPGEKRQEEAALGLYHRLPALGRALGHNIQQRATSTAKTWWDRYEEFVGLNEVQEAQGNVTEAEKVFMVARGLVREAREDLEVQQAKLKEVRDRLDRVSREDNQYLELATLEHRMLQEEKRLRMAYMRAEDSEREKFSLFSAAVRESHEKERARAERTKNWSLIGSVLGALIGVAGSTYVNRVRLQELKALLLEAQKGPVSLQEAIREQASSYSLQQRDLQDLMVDLRSLVHAGQGQGSGSLAGTSPTRNKDTDVLSAALKEQLSHSRQVHSCLEGLREQLDGLEKTCNQMAGVVQLAKATAHPRLVEPADGALLNSLLEQQSVVLALSDMEQRLKVQGNRNTVYSTLVTCVTFIATLPVLYMLFKAS</sequence>
<organism evidence="5 6">
    <name type="scientific">Sciurus carolinensis</name>
    <name type="common">Eastern gray squirrel</name>
    <dbReference type="NCBI Taxonomy" id="30640"/>
    <lineage>
        <taxon>Eukaryota</taxon>
        <taxon>Metazoa</taxon>
        <taxon>Chordata</taxon>
        <taxon>Craniata</taxon>
        <taxon>Vertebrata</taxon>
        <taxon>Euteleostomi</taxon>
        <taxon>Mammalia</taxon>
        <taxon>Eutheria</taxon>
        <taxon>Euarchontoglires</taxon>
        <taxon>Glires</taxon>
        <taxon>Rodentia</taxon>
        <taxon>Sciuromorpha</taxon>
        <taxon>Sciuridae</taxon>
        <taxon>Sciurinae</taxon>
        <taxon>Sciurini</taxon>
        <taxon>Sciurus</taxon>
    </lineage>
</organism>
<evidence type="ECO:0000313" key="5">
    <source>
        <dbReference type="EMBL" id="MBZ3877330.1"/>
    </source>
</evidence>
<dbReference type="Proteomes" id="UP001166674">
    <property type="component" value="Unassembled WGS sequence"/>
</dbReference>
<keyword evidence="2" id="KW-0812">Transmembrane</keyword>
<proteinExistence type="predicted"/>
<feature type="domain" description="Shisa N-terminal" evidence="4">
    <location>
        <begin position="33"/>
        <end position="71"/>
    </location>
</feature>
<dbReference type="PANTHER" id="PTHR28624">
    <property type="entry name" value="COILED-COIL DOMAIN-CONTAINING PROTEIN 51"/>
    <property type="match status" value="1"/>
</dbReference>
<evidence type="ECO:0000256" key="1">
    <source>
        <dbReference type="SAM" id="Coils"/>
    </source>
</evidence>
<keyword evidence="6" id="KW-1185">Reference proteome</keyword>